<evidence type="ECO:0000313" key="10">
    <source>
        <dbReference type="Proteomes" id="UP000039324"/>
    </source>
</evidence>
<keyword evidence="6" id="KW-0966">Cell projection</keyword>
<dbReference type="InterPro" id="IPR019366">
    <property type="entry name" value="Clusterin-associated_protein-1"/>
</dbReference>
<dbReference type="EMBL" id="CDSF01000046">
    <property type="protein sequence ID" value="CEO95912.1"/>
    <property type="molecule type" value="Genomic_DNA"/>
</dbReference>
<gene>
    <name evidence="8" type="ORF">PBRA_004602</name>
    <name evidence="9" type="ORF">PLBR_LOCUS755</name>
</gene>
<dbReference type="OMA" id="RKVYGNM"/>
<evidence type="ECO:0000256" key="7">
    <source>
        <dbReference type="SAM" id="MobiDB-lite"/>
    </source>
</evidence>
<dbReference type="GO" id="GO:0005929">
    <property type="term" value="C:cilium"/>
    <property type="evidence" value="ECO:0007669"/>
    <property type="project" value="UniProtKB-SubCell"/>
</dbReference>
<evidence type="ECO:0008006" key="12">
    <source>
        <dbReference type="Google" id="ProtNLM"/>
    </source>
</evidence>
<dbReference type="OrthoDB" id="438545at2759"/>
<dbReference type="PANTHER" id="PTHR21547">
    <property type="entry name" value="CLUSTERIN ASSOCIATED PROTEIN 1"/>
    <property type="match status" value="1"/>
</dbReference>
<feature type="compositionally biased region" description="Acidic residues" evidence="7">
    <location>
        <begin position="371"/>
        <end position="413"/>
    </location>
</feature>
<sequence>MSFRELRNFTETMKSLGYHRLISMDNFRTPNFELVADILFWFASRFDPTNDLSDDISTEIARVDFLKSAARLLFAKANVKLNIRKLYQADGYAVQELLKVSSLLFKATSLPKSDVEGSIPQPQTDLKDARAMAAAIIDSGSKLYTLLGNEPNLKTARDRTMKFIDEMSHNLESDNPQFEIDKTMRMQINALADQAVTLTSNCRTLESDRASIQTKIERKQVELDRAVKRLKSMKKVKPAFMAEYAQLEAELKSVYAVYMDRFVNLNYLESEMQQVQFAEQELKLESDRELRKMRRHLRDEELRILRGEQQVDENHIDDPVESDAGSSEEEEPIAKPGNAFRMARPRAADPRGRNKDLHSGAVVGSMIGGDSSDETEESDFTADEEQELNDEDDESMSQLDQEEDEEEDDDDNNKEDTDF</sequence>
<proteinExistence type="inferred from homology"/>
<dbReference type="PANTHER" id="PTHR21547:SF0">
    <property type="entry name" value="CLUSTERIN-ASSOCIATED PROTEIN 1"/>
    <property type="match status" value="1"/>
</dbReference>
<dbReference type="Proteomes" id="UP000290189">
    <property type="component" value="Unassembled WGS sequence"/>
</dbReference>
<dbReference type="Proteomes" id="UP000039324">
    <property type="component" value="Unassembled WGS sequence"/>
</dbReference>
<evidence type="ECO:0000256" key="4">
    <source>
        <dbReference type="ARBA" id="ARBA00023054"/>
    </source>
</evidence>
<dbReference type="GO" id="GO:0005815">
    <property type="term" value="C:microtubule organizing center"/>
    <property type="evidence" value="ECO:0007669"/>
    <property type="project" value="TreeGrafter"/>
</dbReference>
<reference evidence="9 11" key="2">
    <citation type="submission" date="2018-03" db="EMBL/GenBank/DDBJ databases">
        <authorList>
            <person name="Fogelqvist J."/>
        </authorList>
    </citation>
    <scope>NUCLEOTIDE SEQUENCE [LARGE SCALE GENOMIC DNA]</scope>
</reference>
<keyword evidence="10" id="KW-1185">Reference proteome</keyword>
<evidence type="ECO:0000256" key="5">
    <source>
        <dbReference type="ARBA" id="ARBA00023069"/>
    </source>
</evidence>
<dbReference type="Pfam" id="PF10234">
    <property type="entry name" value="Cluap1"/>
    <property type="match status" value="1"/>
</dbReference>
<keyword evidence="9" id="KW-0496">Mitochondrion</keyword>
<accession>A0A0G4ILD5</accession>
<evidence type="ECO:0000256" key="1">
    <source>
        <dbReference type="ARBA" id="ARBA00004138"/>
    </source>
</evidence>
<evidence type="ECO:0000256" key="2">
    <source>
        <dbReference type="ARBA" id="ARBA00008340"/>
    </source>
</evidence>
<keyword evidence="5" id="KW-0969">Cilium</keyword>
<evidence type="ECO:0000256" key="6">
    <source>
        <dbReference type="ARBA" id="ARBA00023273"/>
    </source>
</evidence>
<geneLocation type="mitochondrion" evidence="9"/>
<evidence type="ECO:0000313" key="8">
    <source>
        <dbReference type="EMBL" id="CEO95912.1"/>
    </source>
</evidence>
<evidence type="ECO:0000313" key="11">
    <source>
        <dbReference type="Proteomes" id="UP000290189"/>
    </source>
</evidence>
<keyword evidence="3" id="KW-0970">Cilium biogenesis/degradation</keyword>
<dbReference type="GO" id="GO:0030992">
    <property type="term" value="C:intraciliary transport particle B"/>
    <property type="evidence" value="ECO:0007669"/>
    <property type="project" value="TreeGrafter"/>
</dbReference>
<comment type="similarity">
    <text evidence="2">Belongs to the CLUAP1 family.</text>
</comment>
<dbReference type="AlphaFoldDB" id="A0A0G4ILD5"/>
<dbReference type="GO" id="GO:0060271">
    <property type="term" value="P:cilium assembly"/>
    <property type="evidence" value="ECO:0007669"/>
    <property type="project" value="TreeGrafter"/>
</dbReference>
<feature type="compositionally biased region" description="Basic and acidic residues" evidence="7">
    <location>
        <begin position="346"/>
        <end position="358"/>
    </location>
</feature>
<dbReference type="STRING" id="37360.A0A0G4ILD5"/>
<evidence type="ECO:0000256" key="3">
    <source>
        <dbReference type="ARBA" id="ARBA00022794"/>
    </source>
</evidence>
<evidence type="ECO:0000313" key="9">
    <source>
        <dbReference type="EMBL" id="SPQ93540.1"/>
    </source>
</evidence>
<feature type="region of interest" description="Disordered" evidence="7">
    <location>
        <begin position="306"/>
        <end position="419"/>
    </location>
</feature>
<organism evidence="8 10">
    <name type="scientific">Plasmodiophora brassicae</name>
    <name type="common">Clubroot disease agent</name>
    <dbReference type="NCBI Taxonomy" id="37360"/>
    <lineage>
        <taxon>Eukaryota</taxon>
        <taxon>Sar</taxon>
        <taxon>Rhizaria</taxon>
        <taxon>Endomyxa</taxon>
        <taxon>Phytomyxea</taxon>
        <taxon>Plasmodiophorida</taxon>
        <taxon>Plasmodiophoridae</taxon>
        <taxon>Plasmodiophora</taxon>
    </lineage>
</organism>
<reference evidence="8 10" key="1">
    <citation type="submission" date="2015-02" db="EMBL/GenBank/DDBJ databases">
        <authorList>
            <person name="Chooi Y.-H."/>
        </authorList>
    </citation>
    <scope>NUCLEOTIDE SEQUENCE [LARGE SCALE GENOMIC DNA]</scope>
    <source>
        <strain evidence="8">E3</strain>
    </source>
</reference>
<name>A0A0G4ILD5_PLABS</name>
<keyword evidence="4" id="KW-0175">Coiled coil</keyword>
<comment type="subcellular location">
    <subcellularLocation>
        <location evidence="1">Cell projection</location>
        <location evidence="1">Cilium</location>
    </subcellularLocation>
</comment>
<protein>
    <recommendedName>
        <fullName evidence="12">Clusterin-associated protein 1</fullName>
    </recommendedName>
</protein>
<dbReference type="EMBL" id="OVEO01000001">
    <property type="protein sequence ID" value="SPQ93540.1"/>
    <property type="molecule type" value="Genomic_DNA"/>
</dbReference>